<dbReference type="GO" id="GO:0015995">
    <property type="term" value="P:chlorophyll biosynthetic process"/>
    <property type="evidence" value="ECO:0007669"/>
    <property type="project" value="UniProtKB-KW"/>
</dbReference>
<dbReference type="Pfam" id="PF13460">
    <property type="entry name" value="NAD_binding_10"/>
    <property type="match status" value="1"/>
</dbReference>
<keyword evidence="14" id="KW-1185">Reference proteome</keyword>
<keyword evidence="3" id="KW-0150">Chloroplast</keyword>
<name>A0AAE0BJD6_9CHLO</name>
<protein>
    <recommendedName>
        <fullName evidence="10">Divinyl chlorophyllide a 8-vinyl-reductase, chloroplastic</fullName>
        <ecNumber evidence="9">1.3.1.75</ecNumber>
    </recommendedName>
</protein>
<dbReference type="EMBL" id="LGRX02034524">
    <property type="protein sequence ID" value="KAK3237572.1"/>
    <property type="molecule type" value="Genomic_DNA"/>
</dbReference>
<evidence type="ECO:0000256" key="6">
    <source>
        <dbReference type="ARBA" id="ARBA00022946"/>
    </source>
</evidence>
<evidence type="ECO:0000256" key="9">
    <source>
        <dbReference type="ARBA" id="ARBA00024059"/>
    </source>
</evidence>
<evidence type="ECO:0000259" key="12">
    <source>
        <dbReference type="Pfam" id="PF13460"/>
    </source>
</evidence>
<keyword evidence="5" id="KW-0521">NADP</keyword>
<evidence type="ECO:0000256" key="8">
    <source>
        <dbReference type="ARBA" id="ARBA00023171"/>
    </source>
</evidence>
<keyword evidence="8" id="KW-0149">Chlorophyll biosynthesis</keyword>
<evidence type="ECO:0000256" key="3">
    <source>
        <dbReference type="ARBA" id="ARBA00022528"/>
    </source>
</evidence>
<dbReference type="CDD" id="cd05243">
    <property type="entry name" value="SDR_a5"/>
    <property type="match status" value="1"/>
</dbReference>
<dbReference type="Proteomes" id="UP001190700">
    <property type="component" value="Unassembled WGS sequence"/>
</dbReference>
<dbReference type="SUPFAM" id="SSF51735">
    <property type="entry name" value="NAD(P)-binding Rossmann-fold domains"/>
    <property type="match status" value="1"/>
</dbReference>
<dbReference type="AlphaFoldDB" id="A0AAE0BJD6"/>
<evidence type="ECO:0000256" key="5">
    <source>
        <dbReference type="ARBA" id="ARBA00022857"/>
    </source>
</evidence>
<evidence type="ECO:0000313" key="14">
    <source>
        <dbReference type="Proteomes" id="UP001190700"/>
    </source>
</evidence>
<accession>A0AAE0BJD6</accession>
<evidence type="ECO:0000256" key="11">
    <source>
        <dbReference type="ARBA" id="ARBA00049498"/>
    </source>
</evidence>
<dbReference type="EC" id="1.3.1.75" evidence="9"/>
<comment type="subcellular location">
    <subcellularLocation>
        <location evidence="1">Plastid</location>
        <location evidence="1">Chloroplast</location>
    </subcellularLocation>
</comment>
<feature type="domain" description="NAD(P)-binding" evidence="12">
    <location>
        <begin position="83"/>
        <end position="246"/>
    </location>
</feature>
<keyword evidence="7" id="KW-0560">Oxidoreductase</keyword>
<dbReference type="InterPro" id="IPR016040">
    <property type="entry name" value="NAD(P)-bd_dom"/>
</dbReference>
<dbReference type="Gene3D" id="3.40.50.720">
    <property type="entry name" value="NAD(P)-binding Rossmann-like Domain"/>
    <property type="match status" value="1"/>
</dbReference>
<dbReference type="PANTHER" id="PTHR47378">
    <property type="entry name" value="DIVINYL CHLOROPHYLLIDE A 8-VINYL-REDUCTASE, CHLOROPLASTIC"/>
    <property type="match status" value="1"/>
</dbReference>
<dbReference type="PANTHER" id="PTHR47378:SF1">
    <property type="entry name" value="DIVINYL CHLOROPHYLLIDE A 8-VINYL-REDUCTASE, CHLOROPLASTIC"/>
    <property type="match status" value="1"/>
</dbReference>
<keyword evidence="4" id="KW-0934">Plastid</keyword>
<evidence type="ECO:0000313" key="13">
    <source>
        <dbReference type="EMBL" id="KAK3237572.1"/>
    </source>
</evidence>
<dbReference type="GO" id="GO:0033728">
    <property type="term" value="F:3,8-divinyl protochlorophyllide a 8-vinyl-reductase (NADPH) activity"/>
    <property type="evidence" value="ECO:0007669"/>
    <property type="project" value="UniProtKB-EC"/>
</dbReference>
<reference evidence="13 14" key="1">
    <citation type="journal article" date="2015" name="Genome Biol. Evol.">
        <title>Comparative Genomics of a Bacterivorous Green Alga Reveals Evolutionary Causalities and Consequences of Phago-Mixotrophic Mode of Nutrition.</title>
        <authorList>
            <person name="Burns J.A."/>
            <person name="Paasch A."/>
            <person name="Narechania A."/>
            <person name="Kim E."/>
        </authorList>
    </citation>
    <scope>NUCLEOTIDE SEQUENCE [LARGE SCALE GENOMIC DNA]</scope>
    <source>
        <strain evidence="13 14">PLY_AMNH</strain>
    </source>
</reference>
<dbReference type="InterPro" id="IPR036291">
    <property type="entry name" value="NAD(P)-bd_dom_sf"/>
</dbReference>
<evidence type="ECO:0000256" key="2">
    <source>
        <dbReference type="ARBA" id="ARBA00005173"/>
    </source>
</evidence>
<dbReference type="InterPro" id="IPR044201">
    <property type="entry name" value="DVR-like"/>
</dbReference>
<dbReference type="GO" id="GO:0009507">
    <property type="term" value="C:chloroplast"/>
    <property type="evidence" value="ECO:0007669"/>
    <property type="project" value="UniProtKB-SubCell"/>
</dbReference>
<keyword evidence="6" id="KW-0809">Transit peptide</keyword>
<comment type="pathway">
    <text evidence="2">Porphyrin-containing compound metabolism; chlorophyll biosynthesis.</text>
</comment>
<comment type="catalytic activity">
    <reaction evidence="11">
        <text>protochlorophyllide a + NADP(+) = 3,8-divinyl protochlorophyllide a + NADPH + H(+)</text>
        <dbReference type="Rhea" id="RHEA:48884"/>
        <dbReference type="ChEBI" id="CHEBI:15378"/>
        <dbReference type="ChEBI" id="CHEBI:57783"/>
        <dbReference type="ChEBI" id="CHEBI:58349"/>
        <dbReference type="ChEBI" id="CHEBI:58632"/>
        <dbReference type="ChEBI" id="CHEBI:83350"/>
        <dbReference type="EC" id="1.3.1.75"/>
    </reaction>
</comment>
<evidence type="ECO:0000256" key="1">
    <source>
        <dbReference type="ARBA" id="ARBA00004229"/>
    </source>
</evidence>
<sequence length="287" mass="30381">MATSTVAKLSLSRVPKISGAAQRRAAVSAAPRASSSLTFSSRSQLAKFKGKLHSQKCSRSVKARQLKSNTTAEAGDKTAVVFGATGYIGKFVVNELQARGYKTVAFARSKSGIGGKKSEDDVKADFPGVDVCFGDVSSTEGILEALPEKVDLVFSCMASRTGGVKDSWDIDYQATLNCLDAARAKGAEQFVLLSAICVQKPTLTFQKAKLKFEKALQEAGDIKYSIVRPTAFFKSLGGQVKSVSGGGPYVMFGDGCLAACKPISEVHPPSLPPSLHKPFQEMGLIQG</sequence>
<comment type="caution">
    <text evidence="13">The sequence shown here is derived from an EMBL/GenBank/DDBJ whole genome shotgun (WGS) entry which is preliminary data.</text>
</comment>
<evidence type="ECO:0000256" key="7">
    <source>
        <dbReference type="ARBA" id="ARBA00023002"/>
    </source>
</evidence>
<organism evidence="13 14">
    <name type="scientific">Cymbomonas tetramitiformis</name>
    <dbReference type="NCBI Taxonomy" id="36881"/>
    <lineage>
        <taxon>Eukaryota</taxon>
        <taxon>Viridiplantae</taxon>
        <taxon>Chlorophyta</taxon>
        <taxon>Pyramimonadophyceae</taxon>
        <taxon>Pyramimonadales</taxon>
        <taxon>Pyramimonadaceae</taxon>
        <taxon>Cymbomonas</taxon>
    </lineage>
</organism>
<evidence type="ECO:0000256" key="10">
    <source>
        <dbReference type="ARBA" id="ARBA00024089"/>
    </source>
</evidence>
<gene>
    <name evidence="13" type="ORF">CYMTET_52363</name>
</gene>
<evidence type="ECO:0000256" key="4">
    <source>
        <dbReference type="ARBA" id="ARBA00022640"/>
    </source>
</evidence>
<proteinExistence type="predicted"/>